<keyword evidence="6" id="KW-0325">Glycoprotein</keyword>
<feature type="transmembrane region" description="Helical" evidence="7">
    <location>
        <begin position="487"/>
        <end position="508"/>
    </location>
</feature>
<evidence type="ECO:0000313" key="9">
    <source>
        <dbReference type="WBParaSite" id="ACRNAN_Path_1164.g4508.t1"/>
    </source>
</evidence>
<proteinExistence type="predicted"/>
<name>A0A914BWI6_9BILA</name>
<dbReference type="PANTHER" id="PTHR31386:SF2">
    <property type="entry name" value="SIMILAR TO RIKEN CDNA 2510039O18"/>
    <property type="match status" value="1"/>
</dbReference>
<keyword evidence="2 7" id="KW-0812">Transmembrane</keyword>
<accession>A0A914BWI6</accession>
<organism evidence="8 9">
    <name type="scientific">Acrobeloides nanus</name>
    <dbReference type="NCBI Taxonomy" id="290746"/>
    <lineage>
        <taxon>Eukaryota</taxon>
        <taxon>Metazoa</taxon>
        <taxon>Ecdysozoa</taxon>
        <taxon>Nematoda</taxon>
        <taxon>Chromadorea</taxon>
        <taxon>Rhabditida</taxon>
        <taxon>Tylenchina</taxon>
        <taxon>Cephalobomorpha</taxon>
        <taxon>Cephaloboidea</taxon>
        <taxon>Cephalobidae</taxon>
        <taxon>Acrobeloides</taxon>
    </lineage>
</organism>
<evidence type="ECO:0000256" key="2">
    <source>
        <dbReference type="ARBA" id="ARBA00022692"/>
    </source>
</evidence>
<evidence type="ECO:0000256" key="6">
    <source>
        <dbReference type="ARBA" id="ARBA00023180"/>
    </source>
</evidence>
<dbReference type="PANTHER" id="PTHR31386">
    <property type="entry name" value="UNCHARACTERIZED PROTEIN KIAA2013"/>
    <property type="match status" value="1"/>
</dbReference>
<evidence type="ECO:0000256" key="5">
    <source>
        <dbReference type="ARBA" id="ARBA00023136"/>
    </source>
</evidence>
<evidence type="ECO:0000256" key="4">
    <source>
        <dbReference type="ARBA" id="ARBA00022989"/>
    </source>
</evidence>
<evidence type="ECO:0000256" key="3">
    <source>
        <dbReference type="ARBA" id="ARBA00022729"/>
    </source>
</evidence>
<keyword evidence="4 7" id="KW-1133">Transmembrane helix</keyword>
<dbReference type="Proteomes" id="UP000887540">
    <property type="component" value="Unplaced"/>
</dbReference>
<evidence type="ECO:0000256" key="7">
    <source>
        <dbReference type="SAM" id="Phobius"/>
    </source>
</evidence>
<dbReference type="WBParaSite" id="ACRNAN_Path_1164.g4508.t1">
    <property type="protein sequence ID" value="ACRNAN_Path_1164.g4508.t1"/>
    <property type="gene ID" value="ACRNAN_Path_1164.g4508"/>
</dbReference>
<dbReference type="Pfam" id="PF10222">
    <property type="entry name" value="DUF2152"/>
    <property type="match status" value="1"/>
</dbReference>
<evidence type="ECO:0000313" key="8">
    <source>
        <dbReference type="Proteomes" id="UP000887540"/>
    </source>
</evidence>
<sequence length="537" mass="60390">MSIPFLSDQNYDLKSAKVSFIGNGYIGMDVVKDRQILLALNDSKGFTISTSFYPLVELEMNSVAKQSAHVLSDFNEGNSKAIFCTVVENKCVCANHQIYMHRTRPNVLVQEIRFSNPSGSALDFTFSHSQPSGWDKQESGSAPVYLRTFDENARVMVAIMCSSVPSMQFTVKPRREEVFRFSCVLQHEIMLPTSDVSSTKLRLARMVRQQFSDLNGLLANDLDKEHKDAWRKLNEAAFNISFSKAPNALNADMVNLTKYALLSNVRAPLVEVGTEAATRAIYETRLEKTELCYSGHSTMLTPSKLWQSWGSLRDLLKTIEIWLMTLEHRGCMNLVHAGAHGVAEAFLLSLTAATFTHHRLEITLDPADLHRHIRVENLRIGQTKLSLMFDLDSSYRTNVKLWSTGSPLYACSAGCVESPSSIGGSPVQLAIKITKPPTPILFISTEKLKLEQLKDTLHVIGVEDAPAHDSETIALHKHGQNTGLPTIFWVVLIFMLVAFHLFLFKLIYSEWKNSSNIPYTKLTKKMLLKRNSDFRDH</sequence>
<keyword evidence="5 7" id="KW-0472">Membrane</keyword>
<dbReference type="InterPro" id="IPR018795">
    <property type="entry name" value="K2013-like"/>
</dbReference>
<protein>
    <submittedName>
        <fullName evidence="9">Uncharacterized protein</fullName>
    </submittedName>
</protein>
<comment type="subcellular location">
    <subcellularLocation>
        <location evidence="1">Membrane</location>
        <topology evidence="1">Single-pass type I membrane protein</topology>
    </subcellularLocation>
</comment>
<reference evidence="9" key="1">
    <citation type="submission" date="2022-11" db="UniProtKB">
        <authorList>
            <consortium name="WormBaseParasite"/>
        </authorList>
    </citation>
    <scope>IDENTIFICATION</scope>
</reference>
<keyword evidence="8" id="KW-1185">Reference proteome</keyword>
<dbReference type="AlphaFoldDB" id="A0A914BWI6"/>
<evidence type="ECO:0000256" key="1">
    <source>
        <dbReference type="ARBA" id="ARBA00004479"/>
    </source>
</evidence>
<dbReference type="GO" id="GO:0016020">
    <property type="term" value="C:membrane"/>
    <property type="evidence" value="ECO:0007669"/>
    <property type="project" value="UniProtKB-SubCell"/>
</dbReference>
<keyword evidence="3" id="KW-0732">Signal</keyword>